<proteinExistence type="predicted"/>
<gene>
    <name evidence="2" type="ORF">NCTC503_01849</name>
</gene>
<dbReference type="Pfam" id="PF13673">
    <property type="entry name" value="Acetyltransf_10"/>
    <property type="match status" value="1"/>
</dbReference>
<dbReference type="PROSITE" id="PS51186">
    <property type="entry name" value="GNAT"/>
    <property type="match status" value="1"/>
</dbReference>
<dbReference type="Proteomes" id="UP000308489">
    <property type="component" value="Chromosome 1"/>
</dbReference>
<protein>
    <submittedName>
        <fullName evidence="2">GCN5-related N-acetyltransferase</fullName>
    </submittedName>
</protein>
<name>A0A4U9RK53_HATHI</name>
<feature type="domain" description="N-acetyltransferase" evidence="1">
    <location>
        <begin position="1"/>
        <end position="135"/>
    </location>
</feature>
<dbReference type="EMBL" id="LR590481">
    <property type="protein sequence ID" value="VTQ91738.1"/>
    <property type="molecule type" value="Genomic_DNA"/>
</dbReference>
<dbReference type="GO" id="GO:0016747">
    <property type="term" value="F:acyltransferase activity, transferring groups other than amino-acyl groups"/>
    <property type="evidence" value="ECO:0007669"/>
    <property type="project" value="InterPro"/>
</dbReference>
<dbReference type="Gene3D" id="3.40.630.30">
    <property type="match status" value="1"/>
</dbReference>
<evidence type="ECO:0000313" key="2">
    <source>
        <dbReference type="EMBL" id="VTQ91738.1"/>
    </source>
</evidence>
<dbReference type="AlphaFoldDB" id="A0A4U9RK53"/>
<dbReference type="InterPro" id="IPR016181">
    <property type="entry name" value="Acyl_CoA_acyltransferase"/>
</dbReference>
<dbReference type="KEGG" id="hhw:NCTC503_01849"/>
<accession>A0A4U9RK53</accession>
<dbReference type="PANTHER" id="PTHR43233">
    <property type="entry name" value="FAMILY N-ACETYLTRANSFERASE, PUTATIVE (AFU_ORTHOLOGUE AFUA_6G03350)-RELATED"/>
    <property type="match status" value="1"/>
</dbReference>
<keyword evidence="3" id="KW-1185">Reference proteome</keyword>
<dbReference type="CDD" id="cd04301">
    <property type="entry name" value="NAT_SF"/>
    <property type="match status" value="1"/>
</dbReference>
<organism evidence="2 3">
    <name type="scientific">Hathewaya histolytica</name>
    <name type="common">Clostridium histolyticum</name>
    <dbReference type="NCBI Taxonomy" id="1498"/>
    <lineage>
        <taxon>Bacteria</taxon>
        <taxon>Bacillati</taxon>
        <taxon>Bacillota</taxon>
        <taxon>Clostridia</taxon>
        <taxon>Eubacteriales</taxon>
        <taxon>Clostridiaceae</taxon>
        <taxon>Hathewaya</taxon>
    </lineage>
</organism>
<dbReference type="PANTHER" id="PTHR43233:SF1">
    <property type="entry name" value="FAMILY N-ACETYLTRANSFERASE, PUTATIVE (AFU_ORTHOLOGUE AFUA_6G03350)-RELATED"/>
    <property type="match status" value="1"/>
</dbReference>
<dbReference type="SUPFAM" id="SSF55729">
    <property type="entry name" value="Acyl-CoA N-acyltransferases (Nat)"/>
    <property type="match status" value="1"/>
</dbReference>
<dbReference type="InterPro" id="IPR000182">
    <property type="entry name" value="GNAT_dom"/>
</dbReference>
<keyword evidence="2" id="KW-0808">Transferase</keyword>
<dbReference type="InterPro" id="IPR053144">
    <property type="entry name" value="Acetyltransferase_Butenolide"/>
</dbReference>
<reference evidence="2 3" key="1">
    <citation type="submission" date="2019-05" db="EMBL/GenBank/DDBJ databases">
        <authorList>
            <consortium name="Pathogen Informatics"/>
        </authorList>
    </citation>
    <scope>NUCLEOTIDE SEQUENCE [LARGE SCALE GENOMIC DNA]</scope>
    <source>
        <strain evidence="2 3">NCTC503</strain>
    </source>
</reference>
<evidence type="ECO:0000313" key="3">
    <source>
        <dbReference type="Proteomes" id="UP000308489"/>
    </source>
</evidence>
<dbReference type="RefSeq" id="WP_171012029.1">
    <property type="nucleotide sequence ID" value="NZ_CBCRUQ010000003.1"/>
</dbReference>
<evidence type="ECO:0000259" key="1">
    <source>
        <dbReference type="PROSITE" id="PS51186"/>
    </source>
</evidence>
<sequence>MNIEIAHTTPSAKEYISLRRKTGMGTKDLLKSEIALKNSLFIVSLWDHNKLIGFGRVVGDEGITYVVSDIMVDPDYKRKGLGKVIMREIDSYLDKNTDEYAYVCLIANKPADRLYCQFEFEDVYPKSCGMKRKQTKTTDNILRQK</sequence>